<dbReference type="EMBL" id="VSRR010143703">
    <property type="protein sequence ID" value="MPD04960.1"/>
    <property type="molecule type" value="Genomic_DNA"/>
</dbReference>
<proteinExistence type="predicted"/>
<protein>
    <submittedName>
        <fullName evidence="1">Uncharacterized protein</fullName>
    </submittedName>
</protein>
<name>A0A5B7KCU2_PORTR</name>
<dbReference type="Proteomes" id="UP000324222">
    <property type="component" value="Unassembled WGS sequence"/>
</dbReference>
<reference evidence="1 2" key="1">
    <citation type="submission" date="2019-05" db="EMBL/GenBank/DDBJ databases">
        <title>Another draft genome of Portunus trituberculatus and its Hox gene families provides insights of decapod evolution.</title>
        <authorList>
            <person name="Jeong J.-H."/>
            <person name="Song I."/>
            <person name="Kim S."/>
            <person name="Choi T."/>
            <person name="Kim D."/>
            <person name="Ryu S."/>
            <person name="Kim W."/>
        </authorList>
    </citation>
    <scope>NUCLEOTIDE SEQUENCE [LARGE SCALE GENOMIC DNA]</scope>
    <source>
        <tissue evidence="1">Muscle</tissue>
    </source>
</reference>
<keyword evidence="2" id="KW-1185">Reference proteome</keyword>
<comment type="caution">
    <text evidence="1">The sequence shown here is derived from an EMBL/GenBank/DDBJ whole genome shotgun (WGS) entry which is preliminary data.</text>
</comment>
<accession>A0A5B7KCU2</accession>
<sequence length="13" mass="1407">MRARAGTRQASTT</sequence>
<organism evidence="1 2">
    <name type="scientific">Portunus trituberculatus</name>
    <name type="common">Swimming crab</name>
    <name type="synonym">Neptunus trituberculatus</name>
    <dbReference type="NCBI Taxonomy" id="210409"/>
    <lineage>
        <taxon>Eukaryota</taxon>
        <taxon>Metazoa</taxon>
        <taxon>Ecdysozoa</taxon>
        <taxon>Arthropoda</taxon>
        <taxon>Crustacea</taxon>
        <taxon>Multicrustacea</taxon>
        <taxon>Malacostraca</taxon>
        <taxon>Eumalacostraca</taxon>
        <taxon>Eucarida</taxon>
        <taxon>Decapoda</taxon>
        <taxon>Pleocyemata</taxon>
        <taxon>Brachyura</taxon>
        <taxon>Eubrachyura</taxon>
        <taxon>Portunoidea</taxon>
        <taxon>Portunidae</taxon>
        <taxon>Portuninae</taxon>
        <taxon>Portunus</taxon>
    </lineage>
</organism>
<gene>
    <name evidence="1" type="ORF">E2C01_100675</name>
</gene>
<evidence type="ECO:0000313" key="1">
    <source>
        <dbReference type="EMBL" id="MPD04960.1"/>
    </source>
</evidence>
<evidence type="ECO:0000313" key="2">
    <source>
        <dbReference type="Proteomes" id="UP000324222"/>
    </source>
</evidence>